<evidence type="ECO:0000256" key="5">
    <source>
        <dbReference type="RuleBase" id="RU362123"/>
    </source>
</evidence>
<gene>
    <name evidence="7" type="ORF">CWI84_08400</name>
</gene>
<dbReference type="GO" id="GO:0031992">
    <property type="term" value="F:energy transducer activity"/>
    <property type="evidence" value="ECO:0007669"/>
    <property type="project" value="InterPro"/>
</dbReference>
<comment type="subcellular location">
    <subcellularLocation>
        <location evidence="5">Cell inner membrane</location>
        <topology evidence="5">Single-pass membrane protein</topology>
        <orientation evidence="5">Periplasmic side</orientation>
    </subcellularLocation>
    <subcellularLocation>
        <location evidence="1">Membrane</location>
        <topology evidence="1">Single-pass membrane protein</topology>
    </subcellularLocation>
</comment>
<accession>A0A432ZQ50</accession>
<evidence type="ECO:0000256" key="1">
    <source>
        <dbReference type="ARBA" id="ARBA00004167"/>
    </source>
</evidence>
<keyword evidence="5" id="KW-0997">Cell inner membrane</keyword>
<feature type="transmembrane region" description="Helical" evidence="5">
    <location>
        <begin position="62"/>
        <end position="81"/>
    </location>
</feature>
<dbReference type="GO" id="GO:0015891">
    <property type="term" value="P:siderophore transport"/>
    <property type="evidence" value="ECO:0007669"/>
    <property type="project" value="InterPro"/>
</dbReference>
<reference evidence="7 8" key="1">
    <citation type="journal article" date="2011" name="Front. Microbiol.">
        <title>Genomic signatures of strain selection and enhancement in Bacillus atrophaeus var. globigii, a historical biowarfare simulant.</title>
        <authorList>
            <person name="Gibbons H.S."/>
            <person name="Broomall S.M."/>
            <person name="McNew L.A."/>
            <person name="Daligault H."/>
            <person name="Chapman C."/>
            <person name="Bruce D."/>
            <person name="Karavis M."/>
            <person name="Krepps M."/>
            <person name="McGregor P.A."/>
            <person name="Hong C."/>
            <person name="Park K.H."/>
            <person name="Akmal A."/>
            <person name="Feldman A."/>
            <person name="Lin J.S."/>
            <person name="Chang W.E."/>
            <person name="Higgs B.W."/>
            <person name="Demirev P."/>
            <person name="Lindquist J."/>
            <person name="Liem A."/>
            <person name="Fochler E."/>
            <person name="Read T.D."/>
            <person name="Tapia R."/>
            <person name="Johnson S."/>
            <person name="Bishop-Lilly K.A."/>
            <person name="Detter C."/>
            <person name="Han C."/>
            <person name="Sozhamannan S."/>
            <person name="Rosenzweig C.N."/>
            <person name="Skowronski E.W."/>
        </authorList>
    </citation>
    <scope>NUCLEOTIDE SEQUENCE [LARGE SCALE GENOMIC DNA]</scope>
    <source>
        <strain evidence="7 8">CC-PW-9</strain>
    </source>
</reference>
<comment type="caution">
    <text evidence="7">The sequence shown here is derived from an EMBL/GenBank/DDBJ whole genome shotgun (WGS) entry which is preliminary data.</text>
</comment>
<feature type="domain" description="TonB C-terminal" evidence="6">
    <location>
        <begin position="322"/>
        <end position="408"/>
    </location>
</feature>
<dbReference type="RefSeq" id="WP_126842147.1">
    <property type="nucleotide sequence ID" value="NZ_PIQH01000007.1"/>
</dbReference>
<dbReference type="PRINTS" id="PR01374">
    <property type="entry name" value="TONBPROTEIN"/>
</dbReference>
<dbReference type="InterPro" id="IPR037682">
    <property type="entry name" value="TonB_C"/>
</dbReference>
<evidence type="ECO:0000256" key="2">
    <source>
        <dbReference type="ARBA" id="ARBA00022692"/>
    </source>
</evidence>
<evidence type="ECO:0000256" key="4">
    <source>
        <dbReference type="ARBA" id="ARBA00023136"/>
    </source>
</evidence>
<feature type="transmembrane region" description="Helical" evidence="5">
    <location>
        <begin position="5"/>
        <end position="23"/>
    </location>
</feature>
<name>A0A432ZQ50_9GAMM</name>
<keyword evidence="5" id="KW-0653">Protein transport</keyword>
<dbReference type="InterPro" id="IPR006260">
    <property type="entry name" value="TonB/TolA_C"/>
</dbReference>
<proteinExistence type="inferred from homology"/>
<protein>
    <recommendedName>
        <fullName evidence="5">Protein TonB</fullName>
    </recommendedName>
</protein>
<sequence length="408" mass="45368">MIKLLVGYTLAISCACLVLLIFHKGLLNLLGAKTLYNQWLVMPLIATLAIASPWLAPALQSVCIAMGISVLPTFAAIVGYAGNNSAVTANITDSSWSTITTVWLCGAMAMLAVTIVEAAVLSGRGSTHIGRLRLQRTKSITTPGIFGWLTPTIQLPQHFSRSYTAEERRLILRHELMHWRRGDTRINLLAWLLVCSQWFNPLVWLSYRRFRADQELACDADVLAQFSHDDASSGTLAYAEALLKTTIHSSRDKGLVHLGLCSTHYGYHQGRVTMIKERLMQLKQRHTVRRAPALVSGLLVCSLAVIWQLPAHSESSQASAADNNKPLIPTLRVEPRYPQQAVEQGIEGHVDLSFVVNDEGKPSQIKVLDSQPEGVFDRAVIAALERWRYVPQDNKPMQVRMQMKLDKD</sequence>
<keyword evidence="5" id="KW-0813">Transport</keyword>
<feature type="transmembrane region" description="Helical" evidence="5">
    <location>
        <begin position="35"/>
        <end position="55"/>
    </location>
</feature>
<evidence type="ECO:0000313" key="7">
    <source>
        <dbReference type="EMBL" id="RUO79971.1"/>
    </source>
</evidence>
<evidence type="ECO:0000313" key="8">
    <source>
        <dbReference type="Proteomes" id="UP000287996"/>
    </source>
</evidence>
<evidence type="ECO:0000256" key="3">
    <source>
        <dbReference type="ARBA" id="ARBA00022989"/>
    </source>
</evidence>
<dbReference type="GO" id="GO:0005886">
    <property type="term" value="C:plasma membrane"/>
    <property type="evidence" value="ECO:0007669"/>
    <property type="project" value="UniProtKB-SubCell"/>
</dbReference>
<dbReference type="Gene3D" id="3.30.2420.10">
    <property type="entry name" value="TonB"/>
    <property type="match status" value="1"/>
</dbReference>
<comment type="similarity">
    <text evidence="5">Belongs to the TonB family.</text>
</comment>
<organism evidence="7 8">
    <name type="scientific">Idiomarina tyrosinivorans</name>
    <dbReference type="NCBI Taxonomy" id="1445662"/>
    <lineage>
        <taxon>Bacteria</taxon>
        <taxon>Pseudomonadati</taxon>
        <taxon>Pseudomonadota</taxon>
        <taxon>Gammaproteobacteria</taxon>
        <taxon>Alteromonadales</taxon>
        <taxon>Idiomarinaceae</taxon>
        <taxon>Idiomarina</taxon>
    </lineage>
</organism>
<evidence type="ECO:0000259" key="6">
    <source>
        <dbReference type="PROSITE" id="PS52015"/>
    </source>
</evidence>
<dbReference type="CDD" id="cd07341">
    <property type="entry name" value="M56_BlaR1_MecR1_like"/>
    <property type="match status" value="1"/>
</dbReference>
<keyword evidence="4 5" id="KW-0472">Membrane</keyword>
<feature type="transmembrane region" description="Helical" evidence="5">
    <location>
        <begin position="101"/>
        <end position="123"/>
    </location>
</feature>
<comment type="function">
    <text evidence="5">Interacts with outer membrane receptor proteins that carry out high-affinity binding and energy dependent uptake into the periplasmic space of specific substrates. It could act to transduce energy from the cytoplasmic membrane to specific energy-requiring processes in the outer membrane, resulting in the release into the periplasm of ligands bound by these outer membrane proteins.</text>
</comment>
<dbReference type="PROSITE" id="PS51257">
    <property type="entry name" value="PROKAR_LIPOPROTEIN"/>
    <property type="match status" value="1"/>
</dbReference>
<dbReference type="InterPro" id="IPR003538">
    <property type="entry name" value="TonB"/>
</dbReference>
<dbReference type="GO" id="GO:0055085">
    <property type="term" value="P:transmembrane transport"/>
    <property type="evidence" value="ECO:0007669"/>
    <property type="project" value="InterPro"/>
</dbReference>
<dbReference type="Proteomes" id="UP000287996">
    <property type="component" value="Unassembled WGS sequence"/>
</dbReference>
<dbReference type="GO" id="GO:0015031">
    <property type="term" value="P:protein transport"/>
    <property type="evidence" value="ECO:0007669"/>
    <property type="project" value="UniProtKB-UniRule"/>
</dbReference>
<dbReference type="PANTHER" id="PTHR34978:SF3">
    <property type="entry name" value="SLR0241 PROTEIN"/>
    <property type="match status" value="1"/>
</dbReference>
<comment type="caution">
    <text evidence="5">Lacks conserved residue(s) required for the propagation of feature annotation.</text>
</comment>
<dbReference type="Pfam" id="PF03544">
    <property type="entry name" value="TonB_C"/>
    <property type="match status" value="1"/>
</dbReference>
<dbReference type="GO" id="GO:0030288">
    <property type="term" value="C:outer membrane-bounded periplasmic space"/>
    <property type="evidence" value="ECO:0007669"/>
    <property type="project" value="InterPro"/>
</dbReference>
<keyword evidence="8" id="KW-1185">Reference proteome</keyword>
<keyword evidence="5" id="KW-0735">Signal-anchor</keyword>
<dbReference type="PROSITE" id="PS52015">
    <property type="entry name" value="TONB_CTD"/>
    <property type="match status" value="1"/>
</dbReference>
<keyword evidence="3 5" id="KW-1133">Transmembrane helix</keyword>
<keyword evidence="2 5" id="KW-0812">Transmembrane</keyword>
<keyword evidence="5" id="KW-1003">Cell membrane</keyword>
<dbReference type="EMBL" id="PIQH01000007">
    <property type="protein sequence ID" value="RUO79971.1"/>
    <property type="molecule type" value="Genomic_DNA"/>
</dbReference>
<dbReference type="InterPro" id="IPR008756">
    <property type="entry name" value="Peptidase_M56"/>
</dbReference>
<dbReference type="OrthoDB" id="1628901at2"/>
<dbReference type="SUPFAM" id="SSF74653">
    <property type="entry name" value="TolA/TonB C-terminal domain"/>
    <property type="match status" value="1"/>
</dbReference>
<dbReference type="AlphaFoldDB" id="A0A432ZQ50"/>
<dbReference type="PANTHER" id="PTHR34978">
    <property type="entry name" value="POSSIBLE SENSOR-TRANSDUCER PROTEIN BLAR"/>
    <property type="match status" value="1"/>
</dbReference>
<dbReference type="InterPro" id="IPR052173">
    <property type="entry name" value="Beta-lactam_resp_regulator"/>
</dbReference>
<dbReference type="Pfam" id="PF05569">
    <property type="entry name" value="Peptidase_M56"/>
    <property type="match status" value="1"/>
</dbReference>
<dbReference type="NCBIfam" id="TIGR01352">
    <property type="entry name" value="tonB_Cterm"/>
    <property type="match status" value="1"/>
</dbReference>